<name>A0A1I4LD90_9HYPH</name>
<dbReference type="SUPFAM" id="SSF58104">
    <property type="entry name" value="Methyl-accepting chemotaxis protein (MCP) signaling domain"/>
    <property type="match status" value="1"/>
</dbReference>
<feature type="domain" description="PAC" evidence="4">
    <location>
        <begin position="82"/>
        <end position="134"/>
    </location>
</feature>
<dbReference type="NCBIfam" id="TIGR00229">
    <property type="entry name" value="sensory_box"/>
    <property type="match status" value="2"/>
</dbReference>
<dbReference type="Gene3D" id="3.30.450.20">
    <property type="entry name" value="PAS domain"/>
    <property type="match status" value="2"/>
</dbReference>
<keyword evidence="6" id="KW-1185">Reference proteome</keyword>
<dbReference type="SMART" id="SM00086">
    <property type="entry name" value="PAC"/>
    <property type="match status" value="2"/>
</dbReference>
<dbReference type="InterPro" id="IPR001610">
    <property type="entry name" value="PAC"/>
</dbReference>
<dbReference type="AlphaFoldDB" id="A0A1I4LD90"/>
<dbReference type="STRING" id="582667.SAMN05192568_101366"/>
<dbReference type="SMART" id="SM00283">
    <property type="entry name" value="MA"/>
    <property type="match status" value="1"/>
</dbReference>
<dbReference type="InterPro" id="IPR035965">
    <property type="entry name" value="PAS-like_dom_sf"/>
</dbReference>
<dbReference type="OrthoDB" id="9797364at2"/>
<dbReference type="PRINTS" id="PR00260">
    <property type="entry name" value="CHEMTRNSDUCR"/>
</dbReference>
<dbReference type="Proteomes" id="UP000199048">
    <property type="component" value="Unassembled WGS sequence"/>
</dbReference>
<dbReference type="Gene3D" id="1.10.287.950">
    <property type="entry name" value="Methyl-accepting chemotaxis protein"/>
    <property type="match status" value="1"/>
</dbReference>
<evidence type="ECO:0000256" key="1">
    <source>
        <dbReference type="PROSITE-ProRule" id="PRU00284"/>
    </source>
</evidence>
<evidence type="ECO:0000259" key="4">
    <source>
        <dbReference type="PROSITE" id="PS50113"/>
    </source>
</evidence>
<gene>
    <name evidence="5" type="ORF">SAMN05192568_101366</name>
</gene>
<reference evidence="6" key="1">
    <citation type="submission" date="2016-10" db="EMBL/GenBank/DDBJ databases">
        <authorList>
            <person name="Varghese N."/>
            <person name="Submissions S."/>
        </authorList>
    </citation>
    <scope>NUCLEOTIDE SEQUENCE [LARGE SCALE GENOMIC DNA]</scope>
    <source>
        <strain evidence="6">BL36</strain>
    </source>
</reference>
<feature type="domain" description="PAS" evidence="3">
    <location>
        <begin position="145"/>
        <end position="174"/>
    </location>
</feature>
<dbReference type="PROSITE" id="PS50113">
    <property type="entry name" value="PAC"/>
    <property type="match status" value="2"/>
</dbReference>
<dbReference type="Pfam" id="PF08447">
    <property type="entry name" value="PAS_3"/>
    <property type="match status" value="2"/>
</dbReference>
<dbReference type="PANTHER" id="PTHR24422:SF10">
    <property type="entry name" value="CHEMOTAXIS PROTEIN METHYLTRANSFERASE 2"/>
    <property type="match status" value="1"/>
</dbReference>
<dbReference type="SMART" id="SM00091">
    <property type="entry name" value="PAS"/>
    <property type="match status" value="2"/>
</dbReference>
<dbReference type="Pfam" id="PF00015">
    <property type="entry name" value="MCPsignal"/>
    <property type="match status" value="1"/>
</dbReference>
<feature type="domain" description="Methyl-accepting transducer" evidence="2">
    <location>
        <begin position="265"/>
        <end position="480"/>
    </location>
</feature>
<dbReference type="InterPro" id="IPR000014">
    <property type="entry name" value="PAS"/>
</dbReference>
<dbReference type="InterPro" id="IPR013655">
    <property type="entry name" value="PAS_fold_3"/>
</dbReference>
<dbReference type="GO" id="GO:0004888">
    <property type="term" value="F:transmembrane signaling receptor activity"/>
    <property type="evidence" value="ECO:0007669"/>
    <property type="project" value="InterPro"/>
</dbReference>
<proteinExistence type="predicted"/>
<dbReference type="EMBL" id="FOTK01000013">
    <property type="protein sequence ID" value="SFL88974.1"/>
    <property type="molecule type" value="Genomic_DNA"/>
</dbReference>
<accession>A0A1I4LD90</accession>
<dbReference type="CDD" id="cd00130">
    <property type="entry name" value="PAS"/>
    <property type="match status" value="2"/>
</dbReference>
<dbReference type="InterPro" id="IPR000700">
    <property type="entry name" value="PAS-assoc_C"/>
</dbReference>
<evidence type="ECO:0000313" key="5">
    <source>
        <dbReference type="EMBL" id="SFL88974.1"/>
    </source>
</evidence>
<keyword evidence="1" id="KW-0807">Transducer</keyword>
<dbReference type="GO" id="GO:0007165">
    <property type="term" value="P:signal transduction"/>
    <property type="evidence" value="ECO:0007669"/>
    <property type="project" value="UniProtKB-KW"/>
</dbReference>
<dbReference type="RefSeq" id="WP_092041639.1">
    <property type="nucleotide sequence ID" value="NZ_FOTK01000013.1"/>
</dbReference>
<dbReference type="InterPro" id="IPR050903">
    <property type="entry name" value="Bact_Chemotaxis_MeTrfase"/>
</dbReference>
<dbReference type="GO" id="GO:0016020">
    <property type="term" value="C:membrane"/>
    <property type="evidence" value="ECO:0007669"/>
    <property type="project" value="InterPro"/>
</dbReference>
<dbReference type="PANTHER" id="PTHR24422">
    <property type="entry name" value="CHEMOTAXIS PROTEIN METHYLTRANSFERASE"/>
    <property type="match status" value="1"/>
</dbReference>
<feature type="domain" description="PAS" evidence="3">
    <location>
        <begin position="23"/>
        <end position="53"/>
    </location>
</feature>
<dbReference type="PROSITE" id="PS50111">
    <property type="entry name" value="CHEMOTAXIS_TRANSDUC_2"/>
    <property type="match status" value="1"/>
</dbReference>
<evidence type="ECO:0000259" key="2">
    <source>
        <dbReference type="PROSITE" id="PS50111"/>
    </source>
</evidence>
<dbReference type="InterPro" id="IPR004090">
    <property type="entry name" value="Chemotax_Me-accpt_rcpt"/>
</dbReference>
<dbReference type="GO" id="GO:0006935">
    <property type="term" value="P:chemotaxis"/>
    <property type="evidence" value="ECO:0007669"/>
    <property type="project" value="InterPro"/>
</dbReference>
<evidence type="ECO:0000313" key="6">
    <source>
        <dbReference type="Proteomes" id="UP000199048"/>
    </source>
</evidence>
<dbReference type="SUPFAM" id="SSF55785">
    <property type="entry name" value="PYP-like sensor domain (PAS domain)"/>
    <property type="match status" value="2"/>
</dbReference>
<dbReference type="PROSITE" id="PS50112">
    <property type="entry name" value="PAS"/>
    <property type="match status" value="2"/>
</dbReference>
<evidence type="ECO:0000259" key="3">
    <source>
        <dbReference type="PROSITE" id="PS50112"/>
    </source>
</evidence>
<dbReference type="InterPro" id="IPR004089">
    <property type="entry name" value="MCPsignal_dom"/>
</dbReference>
<protein>
    <submittedName>
        <fullName evidence="5">Methyl-accepting chemotaxis sensory transducer with Pas/Pac sensor</fullName>
    </submittedName>
</protein>
<organism evidence="5 6">
    <name type="scientific">Methylobacterium pseudosasicola</name>
    <dbReference type="NCBI Taxonomy" id="582667"/>
    <lineage>
        <taxon>Bacteria</taxon>
        <taxon>Pseudomonadati</taxon>
        <taxon>Pseudomonadota</taxon>
        <taxon>Alphaproteobacteria</taxon>
        <taxon>Hyphomicrobiales</taxon>
        <taxon>Methylobacteriaceae</taxon>
        <taxon>Methylobacterium</taxon>
    </lineage>
</organism>
<feature type="domain" description="PAC" evidence="4">
    <location>
        <begin position="204"/>
        <end position="256"/>
    </location>
</feature>
<sequence length="491" mass="52046">MFAALKVREAQAKLAALDRVQGMIEFDLDGRILSANGNFLDAVGYTLPEVVGQHHSLFVEPGYRESADYQAFWARLRGGTFESGQFRRVGRGGRPIWIQASYNPMLDVRGRPYKVVKFATDITRQRTEEADRAGQIAAIHKVQAVIAFDLDGMVIEANDNFLAVMGYGRDEVVGHHHSLFVEPGYRDSEAYRAFWAALRSGTYQAAQFRRLGKDGREVWIQASYNPILDAAGRPYKVVKFATDITEQVRLLADLRTLIDSKFGAIEHAVLHSTDAARLASSAADSTSGNVQTVAAAAEELAASVAEMSQSIVRSQGATDTAYACVQAADGHTKRLADSAAAMSSIVGLIQSIAGQINLLALNATIEAARAGAAGRGFAVVASEVKALADQAARATGQINSEIASVQQVSQEVVVALGSIGASVSVMRETVVSTAAAIEEQSAVTRDLAESMQSAAGAVTAITGNIGAIAQSVADVSQAVATTRDAAKVLAR</sequence>